<comment type="caution">
    <text evidence="1">The sequence shown here is derived from an EMBL/GenBank/DDBJ whole genome shotgun (WGS) entry which is preliminary data.</text>
</comment>
<dbReference type="Proteomes" id="UP001500298">
    <property type="component" value="Unassembled WGS sequence"/>
</dbReference>
<protein>
    <submittedName>
        <fullName evidence="1">Uncharacterized protein</fullName>
    </submittedName>
</protein>
<accession>A0ABP9DI55</accession>
<name>A0ABP9DI55_9BACT</name>
<evidence type="ECO:0000313" key="1">
    <source>
        <dbReference type="EMBL" id="GAA4838039.1"/>
    </source>
</evidence>
<keyword evidence="2" id="KW-1185">Reference proteome</keyword>
<reference evidence="2" key="1">
    <citation type="journal article" date="2019" name="Int. J. Syst. Evol. Microbiol.">
        <title>The Global Catalogue of Microorganisms (GCM) 10K type strain sequencing project: providing services to taxonomists for standard genome sequencing and annotation.</title>
        <authorList>
            <consortium name="The Broad Institute Genomics Platform"/>
            <consortium name="The Broad Institute Genome Sequencing Center for Infectious Disease"/>
            <person name="Wu L."/>
            <person name="Ma J."/>
        </authorList>
    </citation>
    <scope>NUCLEOTIDE SEQUENCE [LARGE SCALE GENOMIC DNA]</scope>
    <source>
        <strain evidence="2">JCM 18326</strain>
    </source>
</reference>
<dbReference type="EMBL" id="BAABJX010000036">
    <property type="protein sequence ID" value="GAA4838039.1"/>
    <property type="molecule type" value="Genomic_DNA"/>
</dbReference>
<sequence>MTLKEFIKNISPTILNRGKVYFNDEHILSLYKGQDNIWYAEIEGSYDNYQVELVLDANGNYSSSFCDCCPYDGITFDNSPC</sequence>
<proteinExistence type="predicted"/>
<gene>
    <name evidence="1" type="ORF">GCM10023331_24000</name>
</gene>
<evidence type="ECO:0000313" key="2">
    <source>
        <dbReference type="Proteomes" id="UP001500298"/>
    </source>
</evidence>
<dbReference type="RefSeq" id="WP_345372123.1">
    <property type="nucleotide sequence ID" value="NZ_BAABJX010000036.1"/>
</dbReference>
<organism evidence="1 2">
    <name type="scientific">Algivirga pacifica</name>
    <dbReference type="NCBI Taxonomy" id="1162670"/>
    <lineage>
        <taxon>Bacteria</taxon>
        <taxon>Pseudomonadati</taxon>
        <taxon>Bacteroidota</taxon>
        <taxon>Cytophagia</taxon>
        <taxon>Cytophagales</taxon>
        <taxon>Flammeovirgaceae</taxon>
        <taxon>Algivirga</taxon>
    </lineage>
</organism>